<reference evidence="2 3" key="1">
    <citation type="submission" date="2006-02" db="EMBL/GenBank/DDBJ databases">
        <authorList>
            <person name="Pinhassi J."/>
            <person name="Pedros-Alio C."/>
            <person name="Ferriera S."/>
            <person name="Johnson J."/>
            <person name="Kravitz S."/>
            <person name="Halpern A."/>
            <person name="Remington K."/>
            <person name="Beeson K."/>
            <person name="Tran B."/>
            <person name="Rogers Y.-H."/>
            <person name="Friedman R."/>
            <person name="Venter J.C."/>
        </authorList>
    </citation>
    <scope>NUCLEOTIDE SEQUENCE [LARGE SCALE GENOMIC DNA]</scope>
    <source>
        <strain evidence="2 3">MED92</strain>
    </source>
</reference>
<dbReference type="InterPro" id="IPR045584">
    <property type="entry name" value="Pilin-like"/>
</dbReference>
<keyword evidence="3" id="KW-1185">Reference proteome</keyword>
<dbReference type="Pfam" id="PF07963">
    <property type="entry name" value="N_methyl"/>
    <property type="match status" value="1"/>
</dbReference>
<feature type="transmembrane region" description="Helical" evidence="1">
    <location>
        <begin position="21"/>
        <end position="41"/>
    </location>
</feature>
<protein>
    <submittedName>
        <fullName evidence="2">Uncharacterized protein</fullName>
    </submittedName>
</protein>
<proteinExistence type="predicted"/>
<organism evidence="2 3">
    <name type="scientific">Neptuniibacter caesariensis</name>
    <dbReference type="NCBI Taxonomy" id="207954"/>
    <lineage>
        <taxon>Bacteria</taxon>
        <taxon>Pseudomonadati</taxon>
        <taxon>Pseudomonadota</taxon>
        <taxon>Gammaproteobacteria</taxon>
        <taxon>Oceanospirillales</taxon>
        <taxon>Oceanospirillaceae</taxon>
        <taxon>Neptuniibacter</taxon>
    </lineage>
</organism>
<dbReference type="Proteomes" id="UP000002171">
    <property type="component" value="Unassembled WGS sequence"/>
</dbReference>
<dbReference type="SUPFAM" id="SSF54523">
    <property type="entry name" value="Pili subunits"/>
    <property type="match status" value="1"/>
</dbReference>
<sequence>MSSSVPYFPKRSCPKSRQRGFTLVEIVVVIILLGILSAIAIPRLGGISSYQEATLRSTLLGSLKLAQKAALAQHESAVYWGLERVTSDQWRIRLIMGSSDETPVQLQPNISANANLSFSLGITGSLGVGENLMFRFDQLGDLVAAKENVNFAVASTYPDPTSVSDQISRSVQFTDGRGNYCISLTGYTYETSCR</sequence>
<dbReference type="OrthoDB" id="6118589at2"/>
<dbReference type="RefSeq" id="WP_007021490.1">
    <property type="nucleotide sequence ID" value="NZ_CH724126.1"/>
</dbReference>
<evidence type="ECO:0000256" key="1">
    <source>
        <dbReference type="SAM" id="Phobius"/>
    </source>
</evidence>
<name>A0A7U8C4D0_NEPCE</name>
<dbReference type="EMBL" id="AAOW01000010">
    <property type="protein sequence ID" value="EAR61208.1"/>
    <property type="molecule type" value="Genomic_DNA"/>
</dbReference>
<accession>A0A7U8C4D0</accession>
<evidence type="ECO:0000313" key="2">
    <source>
        <dbReference type="EMBL" id="EAR61208.1"/>
    </source>
</evidence>
<comment type="caution">
    <text evidence="2">The sequence shown here is derived from an EMBL/GenBank/DDBJ whole genome shotgun (WGS) entry which is preliminary data.</text>
</comment>
<dbReference type="NCBIfam" id="TIGR02532">
    <property type="entry name" value="IV_pilin_GFxxxE"/>
    <property type="match status" value="1"/>
</dbReference>
<keyword evidence="1" id="KW-0812">Transmembrane</keyword>
<evidence type="ECO:0000313" key="3">
    <source>
        <dbReference type="Proteomes" id="UP000002171"/>
    </source>
</evidence>
<dbReference type="PROSITE" id="PS00409">
    <property type="entry name" value="PROKAR_NTER_METHYL"/>
    <property type="match status" value="1"/>
</dbReference>
<dbReference type="AlphaFoldDB" id="A0A7U8C4D0"/>
<dbReference type="InterPro" id="IPR012902">
    <property type="entry name" value="N_methyl_site"/>
</dbReference>
<keyword evidence="1" id="KW-1133">Transmembrane helix</keyword>
<dbReference type="Gene3D" id="3.30.700.10">
    <property type="entry name" value="Glycoprotein, Type 4 Pilin"/>
    <property type="match status" value="1"/>
</dbReference>
<gene>
    <name evidence="2" type="ORF">MED92_05119</name>
</gene>
<keyword evidence="1" id="KW-0472">Membrane</keyword>